<sequence length="197" mass="21580">MDRQHGLASSLRELKQQRAREALVEAAHALFDERGFERVTVTDIAARAEVGRATFFRYFGDKQEVVFADVGELDAAMAEAARIPSGGPIGASMPAALAFVRAVVVSYMLRLTAEPDTYARHERLVDSHPELQARSLIKQRRYAEALRGLLEDRGAEHETAAMAAEIGLAAFYAGRRIAGNDPERLPGAVEAAFDRLT</sequence>
<reference evidence="6 7" key="1">
    <citation type="submission" date="2020-10" db="EMBL/GenBank/DDBJ databases">
        <title>Sequencing the genomes of 1000 actinobacteria strains.</title>
        <authorList>
            <person name="Klenk H.-P."/>
        </authorList>
    </citation>
    <scope>NUCLEOTIDE SEQUENCE [LARGE SCALE GENOMIC DNA]</scope>
    <source>
        <strain evidence="6 7">DSM 43173</strain>
    </source>
</reference>
<dbReference type="PROSITE" id="PS50977">
    <property type="entry name" value="HTH_TETR_2"/>
    <property type="match status" value="1"/>
</dbReference>
<keyword evidence="3" id="KW-0804">Transcription</keyword>
<dbReference type="InterPro" id="IPR001647">
    <property type="entry name" value="HTH_TetR"/>
</dbReference>
<dbReference type="Gene3D" id="1.10.357.10">
    <property type="entry name" value="Tetracycline Repressor, domain 2"/>
    <property type="match status" value="1"/>
</dbReference>
<dbReference type="PRINTS" id="PR00455">
    <property type="entry name" value="HTHTETR"/>
</dbReference>
<dbReference type="InterPro" id="IPR023772">
    <property type="entry name" value="DNA-bd_HTH_TetR-type_CS"/>
</dbReference>
<dbReference type="Pfam" id="PF00440">
    <property type="entry name" value="TetR_N"/>
    <property type="match status" value="1"/>
</dbReference>
<dbReference type="Proteomes" id="UP000633509">
    <property type="component" value="Unassembled WGS sequence"/>
</dbReference>
<dbReference type="RefSeq" id="WP_192788506.1">
    <property type="nucleotide sequence ID" value="NZ_JADBEK010000001.1"/>
</dbReference>
<name>A0ABR9M5X6_9ACTN</name>
<dbReference type="InterPro" id="IPR050109">
    <property type="entry name" value="HTH-type_TetR-like_transc_reg"/>
</dbReference>
<evidence type="ECO:0000256" key="4">
    <source>
        <dbReference type="PROSITE-ProRule" id="PRU00335"/>
    </source>
</evidence>
<accession>A0ABR9M5X6</accession>
<protein>
    <submittedName>
        <fullName evidence="6">AcrR family transcriptional regulator</fullName>
    </submittedName>
</protein>
<dbReference type="SUPFAM" id="SSF46689">
    <property type="entry name" value="Homeodomain-like"/>
    <property type="match status" value="1"/>
</dbReference>
<dbReference type="EMBL" id="JADBEK010000001">
    <property type="protein sequence ID" value="MBE1588254.1"/>
    <property type="molecule type" value="Genomic_DNA"/>
</dbReference>
<gene>
    <name evidence="6" type="ORF">H4W80_006512</name>
</gene>
<dbReference type="PROSITE" id="PS01081">
    <property type="entry name" value="HTH_TETR_1"/>
    <property type="match status" value="1"/>
</dbReference>
<organism evidence="6 7">
    <name type="scientific">Nonomuraea angiospora</name>
    <dbReference type="NCBI Taxonomy" id="46172"/>
    <lineage>
        <taxon>Bacteria</taxon>
        <taxon>Bacillati</taxon>
        <taxon>Actinomycetota</taxon>
        <taxon>Actinomycetes</taxon>
        <taxon>Streptosporangiales</taxon>
        <taxon>Streptosporangiaceae</taxon>
        <taxon>Nonomuraea</taxon>
    </lineage>
</organism>
<evidence type="ECO:0000313" key="7">
    <source>
        <dbReference type="Proteomes" id="UP000633509"/>
    </source>
</evidence>
<evidence type="ECO:0000313" key="6">
    <source>
        <dbReference type="EMBL" id="MBE1588254.1"/>
    </source>
</evidence>
<feature type="domain" description="HTH tetR-type" evidence="5">
    <location>
        <begin position="17"/>
        <end position="77"/>
    </location>
</feature>
<evidence type="ECO:0000256" key="2">
    <source>
        <dbReference type="ARBA" id="ARBA00023125"/>
    </source>
</evidence>
<keyword evidence="1" id="KW-0805">Transcription regulation</keyword>
<keyword evidence="7" id="KW-1185">Reference proteome</keyword>
<dbReference type="PANTHER" id="PTHR30055:SF234">
    <property type="entry name" value="HTH-TYPE TRANSCRIPTIONAL REGULATOR BETI"/>
    <property type="match status" value="1"/>
</dbReference>
<evidence type="ECO:0000256" key="3">
    <source>
        <dbReference type="ARBA" id="ARBA00023163"/>
    </source>
</evidence>
<evidence type="ECO:0000259" key="5">
    <source>
        <dbReference type="PROSITE" id="PS50977"/>
    </source>
</evidence>
<dbReference type="PANTHER" id="PTHR30055">
    <property type="entry name" value="HTH-TYPE TRANSCRIPTIONAL REGULATOR RUTR"/>
    <property type="match status" value="1"/>
</dbReference>
<keyword evidence="2 4" id="KW-0238">DNA-binding</keyword>
<comment type="caution">
    <text evidence="6">The sequence shown here is derived from an EMBL/GenBank/DDBJ whole genome shotgun (WGS) entry which is preliminary data.</text>
</comment>
<proteinExistence type="predicted"/>
<dbReference type="InterPro" id="IPR009057">
    <property type="entry name" value="Homeodomain-like_sf"/>
</dbReference>
<feature type="DNA-binding region" description="H-T-H motif" evidence="4">
    <location>
        <begin position="40"/>
        <end position="59"/>
    </location>
</feature>
<evidence type="ECO:0000256" key="1">
    <source>
        <dbReference type="ARBA" id="ARBA00023015"/>
    </source>
</evidence>